<evidence type="ECO:0000313" key="2">
    <source>
        <dbReference type="EMBL" id="MCW7555769.1"/>
    </source>
</evidence>
<comment type="caution">
    <text evidence="2">The sequence shown here is derived from an EMBL/GenBank/DDBJ whole genome shotgun (WGS) entry which is preliminary data.</text>
</comment>
<sequence length="239" mass="26929">MRWIILLLLIMNTGYFAWGTYQQSQSRYVKPVVSEPEKPQGKRLVLWSESGKNLPKSDLLPEPVERNGHSEPEIARNDQCLVVGPFDSSAKADEMQQRLFSLGVASRERSDNEAGSYDHWVHIPPLADREAAIRLLRELQGQGIDSFVITQGELANGISLGLFSKEASANKVSSRLLQAGYETRIKRLARQPQIYWLELSAKQADKVTDDMWENFANEYNGLKVLEKSCKGIASEPSIH</sequence>
<gene>
    <name evidence="2" type="ORF">NX722_24695</name>
</gene>
<evidence type="ECO:0000313" key="3">
    <source>
        <dbReference type="Proteomes" id="UP001209854"/>
    </source>
</evidence>
<dbReference type="RefSeq" id="WP_262565529.1">
    <property type="nucleotide sequence ID" value="NZ_JAPFCC010000001.1"/>
</dbReference>
<dbReference type="Pfam" id="PF05036">
    <property type="entry name" value="SPOR"/>
    <property type="match status" value="1"/>
</dbReference>
<dbReference type="InterPro" id="IPR036680">
    <property type="entry name" value="SPOR-like_sf"/>
</dbReference>
<proteinExistence type="predicted"/>
<reference evidence="2 3" key="1">
    <citation type="submission" date="2022-10" db="EMBL/GenBank/DDBJ databases">
        <title>High-quality genome sequences of two octocoral-associated bacteria, Endozoicomonas euniceicola EF212 and Endozoicomonas gorgoniicola PS125.</title>
        <authorList>
            <person name="Chiou Y.-J."/>
            <person name="Chen Y.-H."/>
        </authorList>
    </citation>
    <scope>NUCLEOTIDE SEQUENCE [LARGE SCALE GENOMIC DNA]</scope>
    <source>
        <strain evidence="2 3">PS125</strain>
    </source>
</reference>
<dbReference type="Gene3D" id="3.30.70.1070">
    <property type="entry name" value="Sporulation related repeat"/>
    <property type="match status" value="1"/>
</dbReference>
<name>A0ABT3N2B0_9GAMM</name>
<dbReference type="EMBL" id="JAPFCC010000001">
    <property type="protein sequence ID" value="MCW7555769.1"/>
    <property type="molecule type" value="Genomic_DNA"/>
</dbReference>
<evidence type="ECO:0000259" key="1">
    <source>
        <dbReference type="PROSITE" id="PS51724"/>
    </source>
</evidence>
<dbReference type="PROSITE" id="PS51724">
    <property type="entry name" value="SPOR"/>
    <property type="match status" value="1"/>
</dbReference>
<organism evidence="2 3">
    <name type="scientific">Endozoicomonas gorgoniicola</name>
    <dbReference type="NCBI Taxonomy" id="1234144"/>
    <lineage>
        <taxon>Bacteria</taxon>
        <taxon>Pseudomonadati</taxon>
        <taxon>Pseudomonadota</taxon>
        <taxon>Gammaproteobacteria</taxon>
        <taxon>Oceanospirillales</taxon>
        <taxon>Endozoicomonadaceae</taxon>
        <taxon>Endozoicomonas</taxon>
    </lineage>
</organism>
<keyword evidence="3" id="KW-1185">Reference proteome</keyword>
<accession>A0ABT3N2B0</accession>
<protein>
    <submittedName>
        <fullName evidence="2">SPOR domain-containing protein</fullName>
    </submittedName>
</protein>
<dbReference type="SUPFAM" id="SSF110997">
    <property type="entry name" value="Sporulation related repeat"/>
    <property type="match status" value="1"/>
</dbReference>
<feature type="domain" description="SPOR" evidence="1">
    <location>
        <begin position="73"/>
        <end position="151"/>
    </location>
</feature>
<dbReference type="InterPro" id="IPR007730">
    <property type="entry name" value="SPOR-like_dom"/>
</dbReference>
<dbReference type="Proteomes" id="UP001209854">
    <property type="component" value="Unassembled WGS sequence"/>
</dbReference>